<dbReference type="PANTHER" id="PTHR42988:SF2">
    <property type="entry name" value="CYCLIC NUCLEOTIDE PHOSPHODIESTERASE CBUA0032-RELATED"/>
    <property type="match status" value="1"/>
</dbReference>
<reference evidence="7" key="1">
    <citation type="journal article" date="2014" name="Int. J. Syst. Evol. Microbiol.">
        <title>Complete genome sequence of Corynebacterium casei LMG S-19264T (=DSM 44701T), isolated from a smear-ripened cheese.</title>
        <authorList>
            <consortium name="US DOE Joint Genome Institute (JGI-PGF)"/>
            <person name="Walter F."/>
            <person name="Albersmeier A."/>
            <person name="Kalinowski J."/>
            <person name="Ruckert C."/>
        </authorList>
    </citation>
    <scope>NUCLEOTIDE SEQUENCE</scope>
    <source>
        <strain evidence="7">CGMCC 1.12919</strain>
    </source>
</reference>
<dbReference type="SUPFAM" id="SSF56300">
    <property type="entry name" value="Metallo-dependent phosphatases"/>
    <property type="match status" value="1"/>
</dbReference>
<organism evidence="7 8">
    <name type="scientific">Chelatococcus reniformis</name>
    <dbReference type="NCBI Taxonomy" id="1494448"/>
    <lineage>
        <taxon>Bacteria</taxon>
        <taxon>Pseudomonadati</taxon>
        <taxon>Pseudomonadota</taxon>
        <taxon>Alphaproteobacteria</taxon>
        <taxon>Hyphomicrobiales</taxon>
        <taxon>Chelatococcaceae</taxon>
        <taxon>Chelatococcus</taxon>
    </lineage>
</organism>
<dbReference type="InterPro" id="IPR004843">
    <property type="entry name" value="Calcineurin-like_PHP"/>
</dbReference>
<dbReference type="InterPro" id="IPR026575">
    <property type="entry name" value="GpdQ/CpdA-like"/>
</dbReference>
<keyword evidence="1" id="KW-0479">Metal-binding</keyword>
<dbReference type="InterPro" id="IPR029052">
    <property type="entry name" value="Metallo-depent_PP-like"/>
</dbReference>
<feature type="domain" description="Calcineurin-like phosphoesterase" evidence="6">
    <location>
        <begin position="30"/>
        <end position="225"/>
    </location>
</feature>
<evidence type="ECO:0000313" key="7">
    <source>
        <dbReference type="EMBL" id="GGC77333.1"/>
    </source>
</evidence>
<dbReference type="PANTHER" id="PTHR42988">
    <property type="entry name" value="PHOSPHOHYDROLASE"/>
    <property type="match status" value="1"/>
</dbReference>
<dbReference type="Proteomes" id="UP000637002">
    <property type="component" value="Unassembled WGS sequence"/>
</dbReference>
<dbReference type="AlphaFoldDB" id="A0A916ULB2"/>
<feature type="region of interest" description="Disordered" evidence="5">
    <location>
        <begin position="1"/>
        <end position="23"/>
    </location>
</feature>
<dbReference type="InterPro" id="IPR042281">
    <property type="entry name" value="GpdQ_beta-strand"/>
</dbReference>
<keyword evidence="8" id="KW-1185">Reference proteome</keyword>
<dbReference type="InterPro" id="IPR050884">
    <property type="entry name" value="CNP_phosphodiesterase-III"/>
</dbReference>
<keyword evidence="2" id="KW-0378">Hydrolase</keyword>
<sequence>MVEIPGRSAGGLAPRNDEPMTTTSNGVASMLIVQLSDLHLCDEGALYNGVVSTNDMARRAVAQVNALAPAPDLVLLTGDVTEHGTPSQYAVAHRILGELRAPLYVMPGNHDDRDALRTAFAAHRYMPAEGPINFAVEGTPVRIVAIDVTVPGAHHGHADDATLAWLSATLAKAPVAPTIIAMHQPPFACGIPYLDPYRCMNPDALAAVIQRHGHIERVVCGHVHRSMQRRWAGTLALTAPSTATQIALDLGAGAKPASYLEPPGYLLHRWSAETGLMTHLVPIGEFAGPFPFA</sequence>
<name>A0A916ULB2_9HYPH</name>
<gene>
    <name evidence="7" type="primary">cpdA</name>
    <name evidence="7" type="ORF">GCM10010994_39550</name>
</gene>
<dbReference type="InterPro" id="IPR042283">
    <property type="entry name" value="GpdQ_catalytic"/>
</dbReference>
<dbReference type="CDD" id="cd07402">
    <property type="entry name" value="MPP_GpdQ"/>
    <property type="match status" value="1"/>
</dbReference>
<evidence type="ECO:0000256" key="5">
    <source>
        <dbReference type="SAM" id="MobiDB-lite"/>
    </source>
</evidence>
<comment type="similarity">
    <text evidence="4">Belongs to the cyclic nucleotide phosphodiesterase class-III family.</text>
</comment>
<evidence type="ECO:0000256" key="4">
    <source>
        <dbReference type="ARBA" id="ARBA00025742"/>
    </source>
</evidence>
<accession>A0A916ULB2</accession>
<evidence type="ECO:0000259" key="6">
    <source>
        <dbReference type="Pfam" id="PF00149"/>
    </source>
</evidence>
<dbReference type="GO" id="GO:0046872">
    <property type="term" value="F:metal ion binding"/>
    <property type="evidence" value="ECO:0007669"/>
    <property type="project" value="UniProtKB-KW"/>
</dbReference>
<evidence type="ECO:0000256" key="1">
    <source>
        <dbReference type="ARBA" id="ARBA00022723"/>
    </source>
</evidence>
<proteinExistence type="inferred from homology"/>
<comment type="caution">
    <text evidence="7">The sequence shown here is derived from an EMBL/GenBank/DDBJ whole genome shotgun (WGS) entry which is preliminary data.</text>
</comment>
<dbReference type="Gene3D" id="3.60.21.40">
    <property type="entry name" value="GpdQ, catalytic alpha/beta sandwich domain"/>
    <property type="match status" value="1"/>
</dbReference>
<keyword evidence="3" id="KW-0408">Iron</keyword>
<evidence type="ECO:0000256" key="2">
    <source>
        <dbReference type="ARBA" id="ARBA00022801"/>
    </source>
</evidence>
<reference evidence="7" key="2">
    <citation type="submission" date="2020-09" db="EMBL/GenBank/DDBJ databases">
        <authorList>
            <person name="Sun Q."/>
            <person name="Zhou Y."/>
        </authorList>
    </citation>
    <scope>NUCLEOTIDE SEQUENCE</scope>
    <source>
        <strain evidence="7">CGMCC 1.12919</strain>
    </source>
</reference>
<evidence type="ECO:0000313" key="8">
    <source>
        <dbReference type="Proteomes" id="UP000637002"/>
    </source>
</evidence>
<dbReference type="Pfam" id="PF00149">
    <property type="entry name" value="Metallophos"/>
    <property type="match status" value="1"/>
</dbReference>
<protein>
    <submittedName>
        <fullName evidence="7">3',5'-cyclic adenosine monophosphate phosphodiesterase CpdA</fullName>
    </submittedName>
</protein>
<evidence type="ECO:0000256" key="3">
    <source>
        <dbReference type="ARBA" id="ARBA00023004"/>
    </source>
</evidence>
<dbReference type="GO" id="GO:0004112">
    <property type="term" value="F:cyclic-nucleotide phosphodiesterase activity"/>
    <property type="evidence" value="ECO:0007669"/>
    <property type="project" value="InterPro"/>
</dbReference>
<dbReference type="EMBL" id="BMGG01000007">
    <property type="protein sequence ID" value="GGC77333.1"/>
    <property type="molecule type" value="Genomic_DNA"/>
</dbReference>
<dbReference type="Gene3D" id="3.30.750.180">
    <property type="entry name" value="GpdQ, beta-strand dimerisation domain"/>
    <property type="match status" value="1"/>
</dbReference>